<evidence type="ECO:0000313" key="2">
    <source>
        <dbReference type="Proteomes" id="UP000765509"/>
    </source>
</evidence>
<dbReference type="EMBL" id="AVOT02025711">
    <property type="protein sequence ID" value="MBW0517146.1"/>
    <property type="molecule type" value="Genomic_DNA"/>
</dbReference>
<proteinExistence type="predicted"/>
<reference evidence="1" key="1">
    <citation type="submission" date="2021-03" db="EMBL/GenBank/DDBJ databases">
        <title>Draft genome sequence of rust myrtle Austropuccinia psidii MF-1, a brazilian biotype.</title>
        <authorList>
            <person name="Quecine M.C."/>
            <person name="Pachon D.M.R."/>
            <person name="Bonatelli M.L."/>
            <person name="Correr F.H."/>
            <person name="Franceschini L.M."/>
            <person name="Leite T.F."/>
            <person name="Margarido G.R.A."/>
            <person name="Almeida C.A."/>
            <person name="Ferrarezi J.A."/>
            <person name="Labate C.A."/>
        </authorList>
    </citation>
    <scope>NUCLEOTIDE SEQUENCE</scope>
    <source>
        <strain evidence="1">MF-1</strain>
    </source>
</reference>
<protein>
    <submittedName>
        <fullName evidence="1">Uncharacterized protein</fullName>
    </submittedName>
</protein>
<keyword evidence="2" id="KW-1185">Reference proteome</keyword>
<name>A0A9Q3EE18_9BASI</name>
<gene>
    <name evidence="1" type="ORF">O181_056861</name>
</gene>
<sequence length="217" mass="26008">MDQVMNKGMTRRIKQRVETVLDEGKLVESEDYFSLYQQNNGNWKYKFKKGRRLEDLEEGELSENTQRLSGLTILEPNLQKKSRNEFQDGYENLVCFPNTLLSNTANLFQKKEEKKFRLTNEIQNENERQPNILENEEEEDYVMLPMRTLQDLYDYELYSPIMQTKYLSELPGSNITNFDFLELLTTIGIKGNLWNSYWKKPYRDYQMTIDRLSYKIL</sequence>
<organism evidence="1 2">
    <name type="scientific">Austropuccinia psidii MF-1</name>
    <dbReference type="NCBI Taxonomy" id="1389203"/>
    <lineage>
        <taxon>Eukaryota</taxon>
        <taxon>Fungi</taxon>
        <taxon>Dikarya</taxon>
        <taxon>Basidiomycota</taxon>
        <taxon>Pucciniomycotina</taxon>
        <taxon>Pucciniomycetes</taxon>
        <taxon>Pucciniales</taxon>
        <taxon>Sphaerophragmiaceae</taxon>
        <taxon>Austropuccinia</taxon>
    </lineage>
</organism>
<evidence type="ECO:0000313" key="1">
    <source>
        <dbReference type="EMBL" id="MBW0517146.1"/>
    </source>
</evidence>
<accession>A0A9Q3EE18</accession>
<dbReference type="Proteomes" id="UP000765509">
    <property type="component" value="Unassembled WGS sequence"/>
</dbReference>
<comment type="caution">
    <text evidence="1">The sequence shown here is derived from an EMBL/GenBank/DDBJ whole genome shotgun (WGS) entry which is preliminary data.</text>
</comment>
<dbReference type="AlphaFoldDB" id="A0A9Q3EE18"/>